<evidence type="ECO:0000313" key="11">
    <source>
        <dbReference type="Proteomes" id="UP000281406"/>
    </source>
</evidence>
<evidence type="ECO:0000256" key="3">
    <source>
        <dbReference type="ARBA" id="ARBA00022525"/>
    </source>
</evidence>
<dbReference type="FunFam" id="2.10.10.10:FF:000001">
    <property type="entry name" value="Fibronectin 1a isoform 1"/>
    <property type="match status" value="1"/>
</dbReference>
<dbReference type="EMBL" id="RJVU01069905">
    <property type="protein sequence ID" value="ROI64854.1"/>
    <property type="molecule type" value="Genomic_DNA"/>
</dbReference>
<keyword evidence="8" id="KW-1133">Transmembrane helix</keyword>
<dbReference type="PANTHER" id="PTHR22918:SF1">
    <property type="entry name" value="FIBRONECTIN TYPE-II DOMAIN-CONTAINING PROTEIN"/>
    <property type="match status" value="1"/>
</dbReference>
<keyword evidence="8" id="KW-0472">Membrane</keyword>
<dbReference type="Pfam" id="PF24562">
    <property type="entry name" value="CysR_MRC2_N"/>
    <property type="match status" value="1"/>
</dbReference>
<protein>
    <submittedName>
        <fullName evidence="10">Macrophage mannose receptor 1</fullName>
    </submittedName>
</protein>
<comment type="caution">
    <text evidence="10">The sequence shown here is derived from an EMBL/GenBank/DDBJ whole genome shotgun (WGS) entry which is preliminary data.</text>
</comment>
<dbReference type="InterPro" id="IPR013806">
    <property type="entry name" value="Kringle-like"/>
</dbReference>
<dbReference type="PRINTS" id="PR00013">
    <property type="entry name" value="FNTYPEII"/>
</dbReference>
<dbReference type="Proteomes" id="UP000281406">
    <property type="component" value="Unassembled WGS sequence"/>
</dbReference>
<organism evidence="10 11">
    <name type="scientific">Anabarilius grahami</name>
    <name type="common">Kanglang fish</name>
    <name type="synonym">Barilius grahami</name>
    <dbReference type="NCBI Taxonomy" id="495550"/>
    <lineage>
        <taxon>Eukaryota</taxon>
        <taxon>Metazoa</taxon>
        <taxon>Chordata</taxon>
        <taxon>Craniata</taxon>
        <taxon>Vertebrata</taxon>
        <taxon>Euteleostomi</taxon>
        <taxon>Actinopterygii</taxon>
        <taxon>Neopterygii</taxon>
        <taxon>Teleostei</taxon>
        <taxon>Ostariophysi</taxon>
        <taxon>Cypriniformes</taxon>
        <taxon>Xenocyprididae</taxon>
        <taxon>Xenocypridinae</taxon>
        <taxon>Xenocypridinae incertae sedis</taxon>
        <taxon>Anabarilius</taxon>
    </lineage>
</organism>
<keyword evidence="8" id="KW-0812">Transmembrane</keyword>
<dbReference type="SUPFAM" id="SSF57440">
    <property type="entry name" value="Kringle-like"/>
    <property type="match status" value="1"/>
</dbReference>
<dbReference type="Pfam" id="PF00040">
    <property type="entry name" value="fn2"/>
    <property type="match status" value="1"/>
</dbReference>
<keyword evidence="6 7" id="KW-1015">Disulfide bond</keyword>
<dbReference type="PROSITE" id="PS00023">
    <property type="entry name" value="FN2_1"/>
    <property type="match status" value="1"/>
</dbReference>
<keyword evidence="3" id="KW-0964">Secreted</keyword>
<keyword evidence="5" id="KW-0677">Repeat</keyword>
<dbReference type="SMART" id="SM00059">
    <property type="entry name" value="FN2"/>
    <property type="match status" value="1"/>
</dbReference>
<accession>A0A3N0XLR9</accession>
<proteinExistence type="inferred from homology"/>
<dbReference type="PROSITE" id="PS50231">
    <property type="entry name" value="RICIN_B_LECTIN"/>
    <property type="match status" value="1"/>
</dbReference>
<dbReference type="OrthoDB" id="5858677at2759"/>
<dbReference type="SMART" id="SM00458">
    <property type="entry name" value="RICIN"/>
    <property type="match status" value="1"/>
</dbReference>
<dbReference type="Gene3D" id="2.10.10.10">
    <property type="entry name" value="Fibronectin, type II, collagen-binding"/>
    <property type="match status" value="1"/>
</dbReference>
<comment type="similarity">
    <text evidence="2">Belongs to the seminal plasma protein family.</text>
</comment>
<comment type="subcellular location">
    <subcellularLocation>
        <location evidence="1">Secreted</location>
    </subcellularLocation>
</comment>
<evidence type="ECO:0000256" key="7">
    <source>
        <dbReference type="PROSITE-ProRule" id="PRU00479"/>
    </source>
</evidence>
<evidence type="ECO:0000313" key="10">
    <source>
        <dbReference type="EMBL" id="ROI64854.1"/>
    </source>
</evidence>
<feature type="disulfide bond" evidence="7">
    <location>
        <begin position="153"/>
        <end position="180"/>
    </location>
</feature>
<dbReference type="CDD" id="cd23407">
    <property type="entry name" value="beta-trefoil_Ricin_MRC1"/>
    <property type="match status" value="1"/>
</dbReference>
<dbReference type="InterPro" id="IPR051666">
    <property type="entry name" value="SP_Capacitation_Regulator"/>
</dbReference>
<dbReference type="PANTHER" id="PTHR22918">
    <property type="entry name" value="SEMINAL PLASMA PROTEIN"/>
    <property type="match status" value="1"/>
</dbReference>
<keyword evidence="4" id="KW-0732">Signal</keyword>
<evidence type="ECO:0000259" key="9">
    <source>
        <dbReference type="PROSITE" id="PS51092"/>
    </source>
</evidence>
<dbReference type="AlphaFoldDB" id="A0A3N0XLR9"/>
<evidence type="ECO:0000256" key="6">
    <source>
        <dbReference type="ARBA" id="ARBA00023157"/>
    </source>
</evidence>
<keyword evidence="11" id="KW-1185">Reference proteome</keyword>
<dbReference type="CDD" id="cd00062">
    <property type="entry name" value="FN2"/>
    <property type="match status" value="1"/>
</dbReference>
<evidence type="ECO:0000256" key="2">
    <source>
        <dbReference type="ARBA" id="ARBA00010011"/>
    </source>
</evidence>
<dbReference type="InterPro" id="IPR036943">
    <property type="entry name" value="FN_type2_sf"/>
</dbReference>
<evidence type="ECO:0000256" key="1">
    <source>
        <dbReference type="ARBA" id="ARBA00004613"/>
    </source>
</evidence>
<evidence type="ECO:0000256" key="8">
    <source>
        <dbReference type="SAM" id="Phobius"/>
    </source>
</evidence>
<dbReference type="InterPro" id="IPR000772">
    <property type="entry name" value="Ricin_B_lectin"/>
</dbReference>
<dbReference type="PROSITE" id="PS51092">
    <property type="entry name" value="FN2_2"/>
    <property type="match status" value="1"/>
</dbReference>
<feature type="transmembrane region" description="Helical" evidence="8">
    <location>
        <begin position="287"/>
        <end position="309"/>
    </location>
</feature>
<gene>
    <name evidence="10" type="ORF">DPX16_3401</name>
</gene>
<sequence>MHRNKHLKDSSSDSDSTFLIYNEDHNKCVYAVSANVVLTAPCDASFKAQRFRWISSSRIVSLAFSLCLGAEKIEDWGKIILLPCNESNPEQTWECKDETLFGLKGEPLHLNYRSSWQNMMLYTGTEMPSIGGNSHEKPCQFPFKYGSKWYADCTVDGMKNGQLWCSTEKDYGTDGKWGFCPPKNATVPNITVFRQMQDREHVIVMCSFGRRFTESSFQLSVEGEHNYTLKNPLCYSNEKCVFDVKVRSPVSFTCVHEINHAVNQQSETYTYNPSDFVADHHEEGVSLFYICFSSFIAVGLVIMTAAVIVTTIRSKAKGESLPPFQCIPLKSNLNDDNTE</sequence>
<dbReference type="GO" id="GO:0048240">
    <property type="term" value="P:sperm capacitation"/>
    <property type="evidence" value="ECO:0007669"/>
    <property type="project" value="TreeGrafter"/>
</dbReference>
<feature type="disulfide bond" evidence="7">
    <location>
        <begin position="139"/>
        <end position="165"/>
    </location>
</feature>
<name>A0A3N0XLR9_ANAGA</name>
<keyword evidence="10" id="KW-0675">Receptor</keyword>
<dbReference type="SUPFAM" id="SSF50370">
    <property type="entry name" value="Ricin B-like lectins"/>
    <property type="match status" value="1"/>
</dbReference>
<dbReference type="GO" id="GO:0008201">
    <property type="term" value="F:heparin binding"/>
    <property type="evidence" value="ECO:0007669"/>
    <property type="project" value="TreeGrafter"/>
</dbReference>
<evidence type="ECO:0000256" key="5">
    <source>
        <dbReference type="ARBA" id="ARBA00022737"/>
    </source>
</evidence>
<dbReference type="GO" id="GO:0009986">
    <property type="term" value="C:cell surface"/>
    <property type="evidence" value="ECO:0007669"/>
    <property type="project" value="TreeGrafter"/>
</dbReference>
<dbReference type="InterPro" id="IPR000562">
    <property type="entry name" value="FN_type2_dom"/>
</dbReference>
<feature type="domain" description="Fibronectin type-II" evidence="9">
    <location>
        <begin position="134"/>
        <end position="182"/>
    </location>
</feature>
<dbReference type="GO" id="GO:0005576">
    <property type="term" value="C:extracellular region"/>
    <property type="evidence" value="ECO:0007669"/>
    <property type="project" value="UniProtKB-SubCell"/>
</dbReference>
<evidence type="ECO:0000256" key="4">
    <source>
        <dbReference type="ARBA" id="ARBA00022729"/>
    </source>
</evidence>
<reference evidence="10 11" key="1">
    <citation type="submission" date="2018-10" db="EMBL/GenBank/DDBJ databases">
        <title>Genome assembly for a Yunnan-Guizhou Plateau 3E fish, Anabarilius grahami (Regan), and its evolutionary and genetic applications.</title>
        <authorList>
            <person name="Jiang W."/>
        </authorList>
    </citation>
    <scope>NUCLEOTIDE SEQUENCE [LARGE SCALE GENOMIC DNA]</scope>
    <source>
        <strain evidence="10">AG-KIZ</strain>
        <tissue evidence="10">Muscle</tissue>
    </source>
</reference>
<dbReference type="InterPro" id="IPR035992">
    <property type="entry name" value="Ricin_B-like_lectins"/>
</dbReference>
<dbReference type="Gene3D" id="2.80.10.50">
    <property type="match status" value="1"/>
</dbReference>